<accession>A0AAD6IZR0</accession>
<evidence type="ECO:0000256" key="1">
    <source>
        <dbReference type="SAM" id="MobiDB-lite"/>
    </source>
</evidence>
<feature type="compositionally biased region" description="Low complexity" evidence="1">
    <location>
        <begin position="254"/>
        <end position="271"/>
    </location>
</feature>
<keyword evidence="2" id="KW-0732">Signal</keyword>
<sequence>MVSVKVSALLLLPALVLADSSFTMDKNGGPLVPKIPTGNKDAACTEAYKQPITCESAIMMNMDPKDKSHPPDEKSLDKLCTPKCLSSLQSWIRGKGACDSAKFLDFLGISNSTADKQYSDSDLEQFFINEVYWDKCLTELNLKYGSSKYCAVQAAEAYSGKAGAKIPTNFDPNDAETFCGATTCGAQSAYLWAPKKIINKVAGGKKTTKRDGGHKPAKKPPVKSTETKGELISLKDACPKIDTSRFPKREEANKAGGAAATDSAAKGGKTGAAAANGTAVAKTTGAGAAAAAKTGTAAARGAEKTGGAAVSTNVAQQVSMVERSVAISALLVAVAFTLW</sequence>
<dbReference type="AlphaFoldDB" id="A0AAD6IZR0"/>
<evidence type="ECO:0000313" key="3">
    <source>
        <dbReference type="EMBL" id="KAJ6261516.1"/>
    </source>
</evidence>
<keyword evidence="4" id="KW-1185">Reference proteome</keyword>
<feature type="region of interest" description="Disordered" evidence="1">
    <location>
        <begin position="243"/>
        <end position="271"/>
    </location>
</feature>
<gene>
    <name evidence="3" type="ORF">Dda_4186</name>
</gene>
<proteinExistence type="predicted"/>
<organism evidence="3 4">
    <name type="scientific">Drechslerella dactyloides</name>
    <name type="common">Nematode-trapping fungus</name>
    <name type="synonym">Arthrobotrys dactyloides</name>
    <dbReference type="NCBI Taxonomy" id="74499"/>
    <lineage>
        <taxon>Eukaryota</taxon>
        <taxon>Fungi</taxon>
        <taxon>Dikarya</taxon>
        <taxon>Ascomycota</taxon>
        <taxon>Pezizomycotina</taxon>
        <taxon>Orbiliomycetes</taxon>
        <taxon>Orbiliales</taxon>
        <taxon>Orbiliaceae</taxon>
        <taxon>Drechslerella</taxon>
    </lineage>
</organism>
<feature type="region of interest" description="Disordered" evidence="1">
    <location>
        <begin position="203"/>
        <end position="229"/>
    </location>
</feature>
<dbReference type="EMBL" id="JAQGDS010000004">
    <property type="protein sequence ID" value="KAJ6261516.1"/>
    <property type="molecule type" value="Genomic_DNA"/>
</dbReference>
<name>A0AAD6IZR0_DREDA</name>
<protein>
    <submittedName>
        <fullName evidence="3">Uncharacterized protein</fullName>
    </submittedName>
</protein>
<feature type="compositionally biased region" description="Basic and acidic residues" evidence="1">
    <location>
        <begin position="243"/>
        <end position="253"/>
    </location>
</feature>
<feature type="signal peptide" evidence="2">
    <location>
        <begin position="1"/>
        <end position="18"/>
    </location>
</feature>
<comment type="caution">
    <text evidence="3">The sequence shown here is derived from an EMBL/GenBank/DDBJ whole genome shotgun (WGS) entry which is preliminary data.</text>
</comment>
<feature type="chain" id="PRO_5042255252" evidence="2">
    <location>
        <begin position="19"/>
        <end position="339"/>
    </location>
</feature>
<reference evidence="3" key="1">
    <citation type="submission" date="2023-01" db="EMBL/GenBank/DDBJ databases">
        <title>The chitinases involved in constricting ring structure development in the nematode-trapping fungus Drechslerella dactyloides.</title>
        <authorList>
            <person name="Wang R."/>
            <person name="Zhang L."/>
            <person name="Tang P."/>
            <person name="Li S."/>
            <person name="Liang L."/>
        </authorList>
    </citation>
    <scope>NUCLEOTIDE SEQUENCE</scope>
    <source>
        <strain evidence="3">YMF1.00031</strain>
    </source>
</reference>
<evidence type="ECO:0000256" key="2">
    <source>
        <dbReference type="SAM" id="SignalP"/>
    </source>
</evidence>
<evidence type="ECO:0000313" key="4">
    <source>
        <dbReference type="Proteomes" id="UP001221413"/>
    </source>
</evidence>
<dbReference type="Proteomes" id="UP001221413">
    <property type="component" value="Unassembled WGS sequence"/>
</dbReference>